<sequence length="267" mass="30202">MKKNLMACVTCFSILISTSLNIVQAKETPNNQSNKTKIQYIDKTPFLNKIKQEDKKAGYSDFYKSFKPTDKNHDEKLKNFENKLDKLNKKDGLKSDSSISMGRSGGGGSYSNPLNMDRVLDGSTLLVNNPGFHMQGSIQHCGMLDKAKFSSYSSKCILTAEPNEGVIYESPNHFRTYDESWALVYTANETYDADQQTHAVRYARKFLGNTYFWAASLSSDKLWYCSKIPYRAILDRCGTDINTNGCATCLPSDILESHKMEITSYWN</sequence>
<dbReference type="RefSeq" id="WP_310943804.1">
    <property type="nucleotide sequence ID" value="NZ_JARUIS010000016.1"/>
</dbReference>
<reference evidence="3" key="1">
    <citation type="submission" date="2023-04" db="EMBL/GenBank/DDBJ databases">
        <title>Assessment of the microbiological origin of a defect in Grana Padano cheese.</title>
        <authorList>
            <person name="Zago M."/>
            <person name="Rossetti L."/>
            <person name="Bonvini B."/>
            <person name="Carminati D."/>
            <person name="Giraffa G."/>
        </authorList>
    </citation>
    <scope>NUCLEOTIDE SEQUENCE</scope>
    <source>
        <strain evidence="3">4990</strain>
    </source>
</reference>
<dbReference type="SUPFAM" id="SSF54001">
    <property type="entry name" value="Cysteine proteinases"/>
    <property type="match status" value="1"/>
</dbReference>
<dbReference type="AlphaFoldDB" id="A0AAE4JVJ9"/>
<feature type="chain" id="PRO_5042228863" evidence="2">
    <location>
        <begin position="26"/>
        <end position="267"/>
    </location>
</feature>
<proteinExistence type="predicted"/>
<feature type="signal peptide" evidence="2">
    <location>
        <begin position="1"/>
        <end position="25"/>
    </location>
</feature>
<evidence type="ECO:0000256" key="1">
    <source>
        <dbReference type="SAM" id="MobiDB-lite"/>
    </source>
</evidence>
<evidence type="ECO:0000313" key="3">
    <source>
        <dbReference type="EMBL" id="MDS1004089.1"/>
    </source>
</evidence>
<name>A0AAE4JVJ9_CLOSG</name>
<dbReference type="Proteomes" id="UP001182303">
    <property type="component" value="Unassembled WGS sequence"/>
</dbReference>
<keyword evidence="2" id="KW-0732">Signal</keyword>
<accession>A0AAE4JVJ9</accession>
<gene>
    <name evidence="3" type="ORF">P9J83_11355</name>
</gene>
<dbReference type="EMBL" id="JARUIS010000016">
    <property type="protein sequence ID" value="MDS1004089.1"/>
    <property type="molecule type" value="Genomic_DNA"/>
</dbReference>
<dbReference type="InterPro" id="IPR038765">
    <property type="entry name" value="Papain-like_cys_pep_sf"/>
</dbReference>
<dbReference type="Gene3D" id="3.90.1720.10">
    <property type="entry name" value="endopeptidase domain like (from Nostoc punctiforme)"/>
    <property type="match status" value="1"/>
</dbReference>
<feature type="region of interest" description="Disordered" evidence="1">
    <location>
        <begin position="89"/>
        <end position="113"/>
    </location>
</feature>
<comment type="caution">
    <text evidence="3">The sequence shown here is derived from an EMBL/GenBank/DDBJ whole genome shotgun (WGS) entry which is preliminary data.</text>
</comment>
<organism evidence="3 4">
    <name type="scientific">Clostridium sporogenes</name>
    <dbReference type="NCBI Taxonomy" id="1509"/>
    <lineage>
        <taxon>Bacteria</taxon>
        <taxon>Bacillati</taxon>
        <taxon>Bacillota</taxon>
        <taxon>Clostridia</taxon>
        <taxon>Eubacteriales</taxon>
        <taxon>Clostridiaceae</taxon>
        <taxon>Clostridium</taxon>
    </lineage>
</organism>
<evidence type="ECO:0000313" key="4">
    <source>
        <dbReference type="Proteomes" id="UP001182303"/>
    </source>
</evidence>
<protein>
    <submittedName>
        <fullName evidence="3">Uncharacterized protein</fullName>
    </submittedName>
</protein>
<evidence type="ECO:0000256" key="2">
    <source>
        <dbReference type="SAM" id="SignalP"/>
    </source>
</evidence>